<reference evidence="1 2" key="1">
    <citation type="submission" date="2020-08" db="EMBL/GenBank/DDBJ databases">
        <title>Genome sequencing of Purple Non-Sulfur Bacteria from various extreme environments.</title>
        <authorList>
            <person name="Mayer M."/>
        </authorList>
    </citation>
    <scope>NUCLEOTIDE SEQUENCE [LARGE SCALE GENOMIC DNA]</scope>
    <source>
        <strain evidence="1 2">JA135</strain>
    </source>
</reference>
<dbReference type="Proteomes" id="UP000555728">
    <property type="component" value="Unassembled WGS sequence"/>
</dbReference>
<dbReference type="InterPro" id="IPR007709">
    <property type="entry name" value="N-FG_amidohydro"/>
</dbReference>
<comment type="caution">
    <text evidence="1">The sequence shown here is derived from an EMBL/GenBank/DDBJ whole genome shotgun (WGS) entry which is preliminary data.</text>
</comment>
<keyword evidence="2" id="KW-1185">Reference proteome</keyword>
<dbReference type="RefSeq" id="WP_184437428.1">
    <property type="nucleotide sequence ID" value="NZ_JACIGI010000041.1"/>
</dbReference>
<accession>A0A7W6S2H4</accession>
<dbReference type="Pfam" id="PF05013">
    <property type="entry name" value="FGase"/>
    <property type="match status" value="1"/>
</dbReference>
<dbReference type="EMBL" id="JACIGI010000041">
    <property type="protein sequence ID" value="MBB4287557.1"/>
    <property type="molecule type" value="Genomic_DNA"/>
</dbReference>
<evidence type="ECO:0000313" key="2">
    <source>
        <dbReference type="Proteomes" id="UP000555728"/>
    </source>
</evidence>
<organism evidence="1 2">
    <name type="scientific">Roseospira goensis</name>
    <dbReference type="NCBI Taxonomy" id="391922"/>
    <lineage>
        <taxon>Bacteria</taxon>
        <taxon>Pseudomonadati</taxon>
        <taxon>Pseudomonadota</taxon>
        <taxon>Alphaproteobacteria</taxon>
        <taxon>Rhodospirillales</taxon>
        <taxon>Rhodospirillaceae</taxon>
        <taxon>Roseospira</taxon>
    </lineage>
</organism>
<proteinExistence type="predicted"/>
<name>A0A7W6S2H4_9PROT</name>
<protein>
    <submittedName>
        <fullName evidence="1">N-formylglutamate amidohydrolase</fullName>
    </submittedName>
</protein>
<dbReference type="SUPFAM" id="SSF53187">
    <property type="entry name" value="Zn-dependent exopeptidases"/>
    <property type="match status" value="1"/>
</dbReference>
<dbReference type="Gene3D" id="3.40.630.40">
    <property type="entry name" value="Zn-dependent exopeptidases"/>
    <property type="match status" value="1"/>
</dbReference>
<dbReference type="AlphaFoldDB" id="A0A7W6S2H4"/>
<keyword evidence="1" id="KW-0378">Hydrolase</keyword>
<evidence type="ECO:0000313" key="1">
    <source>
        <dbReference type="EMBL" id="MBB4287557.1"/>
    </source>
</evidence>
<dbReference type="GO" id="GO:0016787">
    <property type="term" value="F:hydrolase activity"/>
    <property type="evidence" value="ECO:0007669"/>
    <property type="project" value="UniProtKB-KW"/>
</dbReference>
<gene>
    <name evidence="1" type="ORF">GGD88_003307</name>
</gene>
<sequence>MQTTDIPRVLALHRPEADAPQCPVVLDSPHSGTDYPDDFGTILSPALYRRAEDTHIGALYDHAPAQGAVLLEALFPRVYIDPNRSLDDLDPALLAEPWPTPLSPSVKTQNGQGLIWRTCPTWDAALDLYDRRLTVAEVRHRIETYFQPYHAALKAELDAAVERFGVVYHLDCHSMPSVSTPMSPEGPGVTRPDFTLGDRHGTTCDPAFTELVRATLAGLGYRVTVNDPYAGVELVRAYADPAQGRHALQVEISRALYMDEDSFAPNGGYAALKADLERLVTRVCAYVREQARAST</sequence>